<name>A0A4Q4KH57_9FLAO</name>
<accession>A0A4Q4KH57</accession>
<organism evidence="1 2">
    <name type="scientific">Brumimicrobium glaciale</name>
    <dbReference type="NCBI Taxonomy" id="200475"/>
    <lineage>
        <taxon>Bacteria</taxon>
        <taxon>Pseudomonadati</taxon>
        <taxon>Bacteroidota</taxon>
        <taxon>Flavobacteriia</taxon>
        <taxon>Flavobacteriales</taxon>
        <taxon>Crocinitomicaceae</taxon>
        <taxon>Brumimicrobium</taxon>
    </lineage>
</organism>
<dbReference type="PROSITE" id="PS51257">
    <property type="entry name" value="PROKAR_LIPOPROTEIN"/>
    <property type="match status" value="1"/>
</dbReference>
<dbReference type="EMBL" id="SETE01000006">
    <property type="protein sequence ID" value="RYM32583.1"/>
    <property type="molecule type" value="Genomic_DNA"/>
</dbReference>
<proteinExistence type="predicted"/>
<dbReference type="Proteomes" id="UP000293952">
    <property type="component" value="Unassembled WGS sequence"/>
</dbReference>
<dbReference type="OrthoDB" id="1467525at2"/>
<evidence type="ECO:0000313" key="2">
    <source>
        <dbReference type="Proteomes" id="UP000293952"/>
    </source>
</evidence>
<sequence>MKKTIFLSVLFFGFFGCKESEGVDFGFDYFPMEEGIFAEYEVLEVFHDVNINPQHDTTRYILKTKIGEEVPDNIGRPVRKFFQLKYDIQTGDLIDERVWTLILDGSRGEVVEENQRIIKMVFAVKNEEEWNVNAFNMLPPQEVYYSNVNESQTINNFTFEETAKVNYEDFFSLVDYRKKYEVYAKGIGLVERKFKDFTIQNFDTIDIQKGTEVHYQLINYGKE</sequence>
<gene>
    <name evidence="1" type="ORF">ERX46_15070</name>
</gene>
<comment type="caution">
    <text evidence="1">The sequence shown here is derived from an EMBL/GenBank/DDBJ whole genome shotgun (WGS) entry which is preliminary data.</text>
</comment>
<keyword evidence="2" id="KW-1185">Reference proteome</keyword>
<dbReference type="RefSeq" id="WP_130094682.1">
    <property type="nucleotide sequence ID" value="NZ_SETE01000006.1"/>
</dbReference>
<dbReference type="AlphaFoldDB" id="A0A4Q4KH57"/>
<reference evidence="1 2" key="1">
    <citation type="submission" date="2019-02" db="EMBL/GenBank/DDBJ databases">
        <title>Genome sequence of the sea-ice species Brumimicrobium glaciale.</title>
        <authorList>
            <person name="Bowman J.P."/>
        </authorList>
    </citation>
    <scope>NUCLEOTIDE SEQUENCE [LARGE SCALE GENOMIC DNA]</scope>
    <source>
        <strain evidence="1 2">IC156</strain>
    </source>
</reference>
<protein>
    <submittedName>
        <fullName evidence="1">Uncharacterized protein</fullName>
    </submittedName>
</protein>
<evidence type="ECO:0000313" key="1">
    <source>
        <dbReference type="EMBL" id="RYM32583.1"/>
    </source>
</evidence>